<evidence type="ECO:0000313" key="6">
    <source>
        <dbReference type="WBParaSite" id="PDA_v2.g21767.t1"/>
    </source>
</evidence>
<sequence>MEKESTAILTSKNPNLPKVKANKALAAQLQAATITGTKDKKQQERAKIASKLLNDTRFASLFENTDFTVDEQSDHFKQVAKRANLRKAKTQENDDDTTDEEGPKSGLFMDDEPINEKDDESEDDDDSADTDESTEEDEKDEQQTKT</sequence>
<keyword evidence="5" id="KW-1185">Reference proteome</keyword>
<dbReference type="Pfam" id="PF08159">
    <property type="entry name" value="NUC153"/>
    <property type="match status" value="1"/>
</dbReference>
<protein>
    <submittedName>
        <fullName evidence="6">NUC153 domain-containing protein</fullName>
    </submittedName>
</protein>
<dbReference type="InterPro" id="IPR040382">
    <property type="entry name" value="NOL10/Enp2"/>
</dbReference>
<comment type="subcellular location">
    <subcellularLocation>
        <location evidence="1">Nucleus</location>
        <location evidence="1">Nucleolus</location>
    </subcellularLocation>
</comment>
<dbReference type="GO" id="GO:0030686">
    <property type="term" value="C:90S preribosome"/>
    <property type="evidence" value="ECO:0007669"/>
    <property type="project" value="TreeGrafter"/>
</dbReference>
<evidence type="ECO:0000259" key="4">
    <source>
        <dbReference type="Pfam" id="PF08159"/>
    </source>
</evidence>
<name>A0A914PZ59_9BILA</name>
<feature type="region of interest" description="Disordered" evidence="3">
    <location>
        <begin position="83"/>
        <end position="146"/>
    </location>
</feature>
<keyword evidence="2" id="KW-0539">Nucleus</keyword>
<dbReference type="PANTHER" id="PTHR14927">
    <property type="entry name" value="NUCLEOLAR PROTEIN 10"/>
    <property type="match status" value="1"/>
</dbReference>
<evidence type="ECO:0000256" key="1">
    <source>
        <dbReference type="ARBA" id="ARBA00004604"/>
    </source>
</evidence>
<proteinExistence type="predicted"/>
<evidence type="ECO:0000313" key="5">
    <source>
        <dbReference type="Proteomes" id="UP000887578"/>
    </source>
</evidence>
<organism evidence="5 6">
    <name type="scientific">Panagrolaimus davidi</name>
    <dbReference type="NCBI Taxonomy" id="227884"/>
    <lineage>
        <taxon>Eukaryota</taxon>
        <taxon>Metazoa</taxon>
        <taxon>Ecdysozoa</taxon>
        <taxon>Nematoda</taxon>
        <taxon>Chromadorea</taxon>
        <taxon>Rhabditida</taxon>
        <taxon>Tylenchina</taxon>
        <taxon>Panagrolaimomorpha</taxon>
        <taxon>Panagrolaimoidea</taxon>
        <taxon>Panagrolaimidae</taxon>
        <taxon>Panagrolaimus</taxon>
    </lineage>
</organism>
<feature type="domain" description="NUC153" evidence="4">
    <location>
        <begin position="55"/>
        <end position="78"/>
    </location>
</feature>
<dbReference type="InterPro" id="IPR012580">
    <property type="entry name" value="NUC153"/>
</dbReference>
<dbReference type="WBParaSite" id="PDA_v2.g21767.t1">
    <property type="protein sequence ID" value="PDA_v2.g21767.t1"/>
    <property type="gene ID" value="PDA_v2.g21767"/>
</dbReference>
<evidence type="ECO:0000256" key="3">
    <source>
        <dbReference type="SAM" id="MobiDB-lite"/>
    </source>
</evidence>
<dbReference type="GO" id="GO:0032040">
    <property type="term" value="C:small-subunit processome"/>
    <property type="evidence" value="ECO:0007669"/>
    <property type="project" value="TreeGrafter"/>
</dbReference>
<dbReference type="Proteomes" id="UP000887578">
    <property type="component" value="Unplaced"/>
</dbReference>
<dbReference type="AlphaFoldDB" id="A0A914PZ59"/>
<evidence type="ECO:0000256" key="2">
    <source>
        <dbReference type="ARBA" id="ARBA00023242"/>
    </source>
</evidence>
<feature type="compositionally biased region" description="Acidic residues" evidence="3">
    <location>
        <begin position="109"/>
        <end position="140"/>
    </location>
</feature>
<reference evidence="6" key="1">
    <citation type="submission" date="2022-11" db="UniProtKB">
        <authorList>
            <consortium name="WormBaseParasite"/>
        </authorList>
    </citation>
    <scope>IDENTIFICATION</scope>
</reference>
<accession>A0A914PZ59</accession>
<dbReference type="PANTHER" id="PTHR14927:SF0">
    <property type="entry name" value="NUCLEOLAR PROTEIN 10"/>
    <property type="match status" value="1"/>
</dbReference>
<dbReference type="GO" id="GO:0000462">
    <property type="term" value="P:maturation of SSU-rRNA from tricistronic rRNA transcript (SSU-rRNA, 5.8S rRNA, LSU-rRNA)"/>
    <property type="evidence" value="ECO:0007669"/>
    <property type="project" value="TreeGrafter"/>
</dbReference>